<evidence type="ECO:0000313" key="3">
    <source>
        <dbReference type="EMBL" id="JAD40286.1"/>
    </source>
</evidence>
<accession>A0A0A8ZNA2</accession>
<name>A0A0A8ZNA2_ARUDO</name>
<proteinExistence type="predicted"/>
<dbReference type="EMBL" id="GBRH01257609">
    <property type="protein sequence ID" value="JAD40286.1"/>
    <property type="molecule type" value="Transcribed_RNA"/>
</dbReference>
<keyword evidence="1" id="KW-0175">Coiled coil</keyword>
<evidence type="ECO:0000256" key="2">
    <source>
        <dbReference type="SAM" id="MobiDB-lite"/>
    </source>
</evidence>
<feature type="region of interest" description="Disordered" evidence="2">
    <location>
        <begin position="1"/>
        <end position="61"/>
    </location>
</feature>
<organism evidence="3">
    <name type="scientific">Arundo donax</name>
    <name type="common">Giant reed</name>
    <name type="synonym">Donax arundinaceus</name>
    <dbReference type="NCBI Taxonomy" id="35708"/>
    <lineage>
        <taxon>Eukaryota</taxon>
        <taxon>Viridiplantae</taxon>
        <taxon>Streptophyta</taxon>
        <taxon>Embryophyta</taxon>
        <taxon>Tracheophyta</taxon>
        <taxon>Spermatophyta</taxon>
        <taxon>Magnoliopsida</taxon>
        <taxon>Liliopsida</taxon>
        <taxon>Poales</taxon>
        <taxon>Poaceae</taxon>
        <taxon>PACMAD clade</taxon>
        <taxon>Arundinoideae</taxon>
        <taxon>Arundineae</taxon>
        <taxon>Arundo</taxon>
    </lineage>
</organism>
<feature type="compositionally biased region" description="Low complexity" evidence="2">
    <location>
        <begin position="45"/>
        <end position="61"/>
    </location>
</feature>
<feature type="region of interest" description="Disordered" evidence="2">
    <location>
        <begin position="75"/>
        <end position="173"/>
    </location>
</feature>
<feature type="compositionally biased region" description="Polar residues" evidence="2">
    <location>
        <begin position="162"/>
        <end position="172"/>
    </location>
</feature>
<reference evidence="3" key="1">
    <citation type="submission" date="2014-09" db="EMBL/GenBank/DDBJ databases">
        <authorList>
            <person name="Magalhaes I.L.F."/>
            <person name="Oliveira U."/>
            <person name="Santos F.R."/>
            <person name="Vidigal T.H.D.A."/>
            <person name="Brescovit A.D."/>
            <person name="Santos A.J."/>
        </authorList>
    </citation>
    <scope>NUCLEOTIDE SEQUENCE</scope>
    <source>
        <tissue evidence="3">Shoot tissue taken approximately 20 cm above the soil surface</tissue>
    </source>
</reference>
<evidence type="ECO:0000256" key="1">
    <source>
        <dbReference type="SAM" id="Coils"/>
    </source>
</evidence>
<feature type="coiled-coil region" evidence="1">
    <location>
        <begin position="187"/>
        <end position="251"/>
    </location>
</feature>
<protein>
    <submittedName>
        <fullName evidence="3">Uncharacterized protein</fullName>
    </submittedName>
</protein>
<reference evidence="3" key="2">
    <citation type="journal article" date="2015" name="Data Brief">
        <title>Shoot transcriptome of the giant reed, Arundo donax.</title>
        <authorList>
            <person name="Barrero R.A."/>
            <person name="Guerrero F.D."/>
            <person name="Moolhuijzen P."/>
            <person name="Goolsby J.A."/>
            <person name="Tidwell J."/>
            <person name="Bellgard S.E."/>
            <person name="Bellgard M.I."/>
        </authorList>
    </citation>
    <scope>NUCLEOTIDE SEQUENCE</scope>
    <source>
        <tissue evidence="3">Shoot tissue taken approximately 20 cm above the soil surface</tissue>
    </source>
</reference>
<dbReference type="AlphaFoldDB" id="A0A0A8ZNA2"/>
<feature type="compositionally biased region" description="Basic and acidic residues" evidence="2">
    <location>
        <begin position="117"/>
        <end position="130"/>
    </location>
</feature>
<sequence length="273" mass="29300">MAGRKRSVKARLQTCDARGRFRRSSPCSNSGDDGPIGASSGYGGASSEDSGFSSEDGGSSSEVEVYGSIVKCIDLTSSSSGDHSGEDYGKARFMSTPSQASVTGGKHLQGAAVTGGKRREGAARTGEATKVRLLSAPGQASAAGSKRRRGAATSEQSKRNSKSTIKGLQRSTMPDAMIERYEDYGLYNQALKDKEDLAKELAKAEEKNSSLAHALAKAEEKNNSMKPMTKLEKLQEEFDKYKKMATDKYHEALQERNVAYGLYVQGQKKVAKK</sequence>